<evidence type="ECO:0000256" key="1">
    <source>
        <dbReference type="SAM" id="SignalP"/>
    </source>
</evidence>
<sequence>MKFFDILSLAVILLSIASPAECDHQKRWRDHQKRGRLENETPWIAKWAFLYVPPPDPPHMCQWNHKEASPCEQIELAPNASIGGDWGEMRSEVFGFTYPDRLYYVTYTPGKKAEPIKHGVWVRIKKCHTVRCIPRNGAPYCMITKTSYGE</sequence>
<name>A0A9P5ACX1_9HYPO</name>
<dbReference type="Proteomes" id="UP000730481">
    <property type="component" value="Unassembled WGS sequence"/>
</dbReference>
<reference evidence="2" key="2">
    <citation type="submission" date="2020-02" db="EMBL/GenBank/DDBJ databases">
        <title>Identification and distribution of gene clusters putatively required for synthesis of sphingolipid metabolism inhibitors in phylogenetically diverse species of the filamentous fungus Fusarium.</title>
        <authorList>
            <person name="Kim H.-S."/>
            <person name="Busman M."/>
            <person name="Brown D.W."/>
            <person name="Divon H."/>
            <person name="Uhlig S."/>
            <person name="Proctor R.H."/>
        </authorList>
    </citation>
    <scope>NUCLEOTIDE SEQUENCE</scope>
    <source>
        <strain evidence="2">NRRL 25174</strain>
    </source>
</reference>
<gene>
    <name evidence="2" type="ORF">FBEOM_10089</name>
</gene>
<comment type="caution">
    <text evidence="2">The sequence shown here is derived from an EMBL/GenBank/DDBJ whole genome shotgun (WGS) entry which is preliminary data.</text>
</comment>
<organism evidence="2 3">
    <name type="scientific">Fusarium beomiforme</name>
    <dbReference type="NCBI Taxonomy" id="44412"/>
    <lineage>
        <taxon>Eukaryota</taxon>
        <taxon>Fungi</taxon>
        <taxon>Dikarya</taxon>
        <taxon>Ascomycota</taxon>
        <taxon>Pezizomycotina</taxon>
        <taxon>Sordariomycetes</taxon>
        <taxon>Hypocreomycetidae</taxon>
        <taxon>Hypocreales</taxon>
        <taxon>Nectriaceae</taxon>
        <taxon>Fusarium</taxon>
        <taxon>Fusarium burgessii species complex</taxon>
    </lineage>
</organism>
<evidence type="ECO:0000313" key="3">
    <source>
        <dbReference type="Proteomes" id="UP000730481"/>
    </source>
</evidence>
<dbReference type="OrthoDB" id="5059275at2759"/>
<feature type="signal peptide" evidence="1">
    <location>
        <begin position="1"/>
        <end position="22"/>
    </location>
</feature>
<keyword evidence="3" id="KW-1185">Reference proteome</keyword>
<accession>A0A9P5ACX1</accession>
<keyword evidence="1" id="KW-0732">Signal</keyword>
<dbReference type="AlphaFoldDB" id="A0A9P5ACX1"/>
<feature type="chain" id="PRO_5040488140" evidence="1">
    <location>
        <begin position="23"/>
        <end position="150"/>
    </location>
</feature>
<dbReference type="EMBL" id="PVQB02000520">
    <property type="protein sequence ID" value="KAF4336034.1"/>
    <property type="molecule type" value="Genomic_DNA"/>
</dbReference>
<reference evidence="2" key="1">
    <citation type="journal article" date="2017" name="Mycologia">
        <title>Fusarium algeriense, sp. nov., a novel toxigenic crown rot pathogen of durum wheat from Algeria is nested in the Fusarium burgessii species complex.</title>
        <authorList>
            <person name="Laraba I."/>
            <person name="Keddad A."/>
            <person name="Boureghda H."/>
            <person name="Abdallah N."/>
            <person name="Vaughan M.M."/>
            <person name="Proctor R.H."/>
            <person name="Busman M."/>
            <person name="O'Donnell K."/>
        </authorList>
    </citation>
    <scope>NUCLEOTIDE SEQUENCE</scope>
    <source>
        <strain evidence="2">NRRL 25174</strain>
    </source>
</reference>
<proteinExistence type="predicted"/>
<evidence type="ECO:0000313" key="2">
    <source>
        <dbReference type="EMBL" id="KAF4336034.1"/>
    </source>
</evidence>
<protein>
    <submittedName>
        <fullName evidence="2">Uncharacterized protein</fullName>
    </submittedName>
</protein>